<evidence type="ECO:0000313" key="1">
    <source>
        <dbReference type="EMBL" id="MBW7457150.1"/>
    </source>
</evidence>
<name>A0ABS7C896_9BACL</name>
<accession>A0ABS7C896</accession>
<organism evidence="1 2">
    <name type="scientific">Paenibacillus sepulcri</name>
    <dbReference type="NCBI Taxonomy" id="359917"/>
    <lineage>
        <taxon>Bacteria</taxon>
        <taxon>Bacillati</taxon>
        <taxon>Bacillota</taxon>
        <taxon>Bacilli</taxon>
        <taxon>Bacillales</taxon>
        <taxon>Paenibacillaceae</taxon>
        <taxon>Paenibacillus</taxon>
    </lineage>
</organism>
<gene>
    <name evidence="1" type="ORF">K0U00_24225</name>
</gene>
<dbReference type="EMBL" id="JAHZIK010000765">
    <property type="protein sequence ID" value="MBW7457150.1"/>
    <property type="molecule type" value="Genomic_DNA"/>
</dbReference>
<keyword evidence="2" id="KW-1185">Reference proteome</keyword>
<dbReference type="SUPFAM" id="SSF53850">
    <property type="entry name" value="Periplasmic binding protein-like II"/>
    <property type="match status" value="1"/>
</dbReference>
<feature type="non-terminal residue" evidence="1">
    <location>
        <position position="1"/>
    </location>
</feature>
<protein>
    <recommendedName>
        <fullName evidence="3">ABC transporter substrate-binding protein</fullName>
    </recommendedName>
</protein>
<comment type="caution">
    <text evidence="1">The sequence shown here is derived from an EMBL/GenBank/DDBJ whole genome shotgun (WGS) entry which is preliminary data.</text>
</comment>
<sequence length="135" mass="15075">FPFGGTVQGVPAKAKNKVGAAELIKFFFMTEKGSEIMRDQKGNFSPYKPVYDIPNFYSHKDEHFAGQDVMAVFDTDIFPKIKSVRLPSKYDQDIDDAMNVAMQTINASEGGSVSVDELVQKMQDDIMTKQPDIKA</sequence>
<reference evidence="1 2" key="1">
    <citation type="submission" date="2021-07" db="EMBL/GenBank/DDBJ databases">
        <title>Paenibacillus radiodurans sp. nov., isolated from the southeastern edge of Tengger Desert.</title>
        <authorList>
            <person name="Zhang G."/>
        </authorList>
    </citation>
    <scope>NUCLEOTIDE SEQUENCE [LARGE SCALE GENOMIC DNA]</scope>
    <source>
        <strain evidence="1 2">CCM 7311</strain>
    </source>
</reference>
<evidence type="ECO:0000313" key="2">
    <source>
        <dbReference type="Proteomes" id="UP001519887"/>
    </source>
</evidence>
<dbReference type="Proteomes" id="UP001519887">
    <property type="component" value="Unassembled WGS sequence"/>
</dbReference>
<evidence type="ECO:0008006" key="3">
    <source>
        <dbReference type="Google" id="ProtNLM"/>
    </source>
</evidence>
<dbReference type="Gene3D" id="3.40.190.10">
    <property type="entry name" value="Periplasmic binding protein-like II"/>
    <property type="match status" value="1"/>
</dbReference>
<proteinExistence type="predicted"/>